<feature type="domain" description="RRM" evidence="1">
    <location>
        <begin position="2"/>
        <end position="40"/>
    </location>
</feature>
<dbReference type="Gene3D" id="3.30.70.330">
    <property type="match status" value="1"/>
</dbReference>
<evidence type="ECO:0000313" key="2">
    <source>
        <dbReference type="EMBL" id="MCI61669.1"/>
    </source>
</evidence>
<feature type="non-terminal residue" evidence="2">
    <location>
        <position position="1"/>
    </location>
</feature>
<reference evidence="2 3" key="1">
    <citation type="journal article" date="2018" name="Front. Plant Sci.">
        <title>Red Clover (Trifolium pratense) and Zigzag Clover (T. medium) - A Picture of Genomic Similarities and Differences.</title>
        <authorList>
            <person name="Dluhosova J."/>
            <person name="Istvanek J."/>
            <person name="Nedelnik J."/>
            <person name="Repkova J."/>
        </authorList>
    </citation>
    <scope>NUCLEOTIDE SEQUENCE [LARGE SCALE GENOMIC DNA]</scope>
    <source>
        <strain evidence="3">cv. 10/8</strain>
        <tissue evidence="2">Leaf</tissue>
    </source>
</reference>
<evidence type="ECO:0000313" key="3">
    <source>
        <dbReference type="Proteomes" id="UP000265520"/>
    </source>
</evidence>
<dbReference type="GO" id="GO:0003723">
    <property type="term" value="F:RNA binding"/>
    <property type="evidence" value="ECO:0007669"/>
    <property type="project" value="InterPro"/>
</dbReference>
<keyword evidence="3" id="KW-1185">Reference proteome</keyword>
<dbReference type="InterPro" id="IPR000504">
    <property type="entry name" value="RRM_dom"/>
</dbReference>
<dbReference type="Pfam" id="PF00076">
    <property type="entry name" value="RRM_1"/>
    <property type="match status" value="1"/>
</dbReference>
<dbReference type="Proteomes" id="UP000265520">
    <property type="component" value="Unassembled WGS sequence"/>
</dbReference>
<dbReference type="SUPFAM" id="SSF54928">
    <property type="entry name" value="RNA-binding domain, RBD"/>
    <property type="match status" value="1"/>
</dbReference>
<evidence type="ECO:0000259" key="1">
    <source>
        <dbReference type="Pfam" id="PF00076"/>
    </source>
</evidence>
<dbReference type="InterPro" id="IPR012677">
    <property type="entry name" value="Nucleotide-bd_a/b_plait_sf"/>
</dbReference>
<proteinExistence type="predicted"/>
<dbReference type="AlphaFoldDB" id="A0A392TKH2"/>
<accession>A0A392TKH2</accession>
<comment type="caution">
    <text evidence="2">The sequence shown here is derived from an EMBL/GenBank/DDBJ whole genome shotgun (WGS) entry which is preliminary data.</text>
</comment>
<name>A0A392TKH2_9FABA</name>
<dbReference type="EMBL" id="LXQA010603914">
    <property type="protein sequence ID" value="MCI61669.1"/>
    <property type="molecule type" value="Genomic_DNA"/>
</dbReference>
<organism evidence="2 3">
    <name type="scientific">Trifolium medium</name>
    <dbReference type="NCBI Taxonomy" id="97028"/>
    <lineage>
        <taxon>Eukaryota</taxon>
        <taxon>Viridiplantae</taxon>
        <taxon>Streptophyta</taxon>
        <taxon>Embryophyta</taxon>
        <taxon>Tracheophyta</taxon>
        <taxon>Spermatophyta</taxon>
        <taxon>Magnoliopsida</taxon>
        <taxon>eudicotyledons</taxon>
        <taxon>Gunneridae</taxon>
        <taxon>Pentapetalae</taxon>
        <taxon>rosids</taxon>
        <taxon>fabids</taxon>
        <taxon>Fabales</taxon>
        <taxon>Fabaceae</taxon>
        <taxon>Papilionoideae</taxon>
        <taxon>50 kb inversion clade</taxon>
        <taxon>NPAAA clade</taxon>
        <taxon>Hologalegina</taxon>
        <taxon>IRL clade</taxon>
        <taxon>Trifolieae</taxon>
        <taxon>Trifolium</taxon>
    </lineage>
</organism>
<dbReference type="InterPro" id="IPR035979">
    <property type="entry name" value="RBD_domain_sf"/>
</dbReference>
<sequence>AKFGRVGEVYIPRKLDKRGNRFGFVKFKDVKNLEELSNQLSDVWCGSFKIRINIAKFNRIASPPKVVPAVIANIMFFQYQKKW</sequence>
<protein>
    <submittedName>
        <fullName evidence="2">RNA recognition motif</fullName>
    </submittedName>
</protein>